<dbReference type="AlphaFoldDB" id="A0A165M848"/>
<reference evidence="1 2" key="1">
    <citation type="journal article" date="2016" name="Mol. Biol. Evol.">
        <title>Comparative Genomics of Early-Diverging Mushroom-Forming Fungi Provides Insights into the Origins of Lignocellulose Decay Capabilities.</title>
        <authorList>
            <person name="Nagy L.G."/>
            <person name="Riley R."/>
            <person name="Tritt A."/>
            <person name="Adam C."/>
            <person name="Daum C."/>
            <person name="Floudas D."/>
            <person name="Sun H."/>
            <person name="Yadav J.S."/>
            <person name="Pangilinan J."/>
            <person name="Larsson K.H."/>
            <person name="Matsuura K."/>
            <person name="Barry K."/>
            <person name="Labutti K."/>
            <person name="Kuo R."/>
            <person name="Ohm R.A."/>
            <person name="Bhattacharya S.S."/>
            <person name="Shirouzu T."/>
            <person name="Yoshinaga Y."/>
            <person name="Martin F.M."/>
            <person name="Grigoriev I.V."/>
            <person name="Hibbett D.S."/>
        </authorList>
    </citation>
    <scope>NUCLEOTIDE SEQUENCE [LARGE SCALE GENOMIC DNA]</scope>
    <source>
        <strain evidence="1 2">L-15889</strain>
    </source>
</reference>
<accession>A0A165M848</accession>
<organism evidence="1 2">
    <name type="scientific">Daedalea quercina L-15889</name>
    <dbReference type="NCBI Taxonomy" id="1314783"/>
    <lineage>
        <taxon>Eukaryota</taxon>
        <taxon>Fungi</taxon>
        <taxon>Dikarya</taxon>
        <taxon>Basidiomycota</taxon>
        <taxon>Agaricomycotina</taxon>
        <taxon>Agaricomycetes</taxon>
        <taxon>Polyporales</taxon>
        <taxon>Fomitopsis</taxon>
    </lineage>
</organism>
<protein>
    <submittedName>
        <fullName evidence="1">Uncharacterized protein</fullName>
    </submittedName>
</protein>
<dbReference type="Proteomes" id="UP000076727">
    <property type="component" value="Unassembled WGS sequence"/>
</dbReference>
<gene>
    <name evidence="1" type="ORF">DAEQUDRAFT_814331</name>
</gene>
<keyword evidence="2" id="KW-1185">Reference proteome</keyword>
<evidence type="ECO:0000313" key="1">
    <source>
        <dbReference type="EMBL" id="KZT65342.1"/>
    </source>
</evidence>
<dbReference type="OrthoDB" id="61113at2759"/>
<name>A0A165M848_9APHY</name>
<evidence type="ECO:0000313" key="2">
    <source>
        <dbReference type="Proteomes" id="UP000076727"/>
    </source>
</evidence>
<proteinExistence type="predicted"/>
<sequence length="124" mass="13373">MTGSCGTGAAMANYNKVREPERTPVALPAQLQFVDDYTIIQKIDSPTGKQDLYETFLLAAGAAADFERPEQYFVALTGGQIHVLPALFHPLLAEIALKIGDMYGASAEQGIMVGFQVWTPPGEI</sequence>
<dbReference type="EMBL" id="KV429107">
    <property type="protein sequence ID" value="KZT65342.1"/>
    <property type="molecule type" value="Genomic_DNA"/>
</dbReference>